<dbReference type="EMBL" id="JAVDYB010000001">
    <property type="protein sequence ID" value="MDR7276072.1"/>
    <property type="molecule type" value="Genomic_DNA"/>
</dbReference>
<dbReference type="SUPFAM" id="SSF141868">
    <property type="entry name" value="EAL domain-like"/>
    <property type="match status" value="1"/>
</dbReference>
<dbReference type="InterPro" id="IPR014408">
    <property type="entry name" value="dGMP_Pdiesterase_EAL/HD-GYP"/>
</dbReference>
<dbReference type="InterPro" id="IPR035919">
    <property type="entry name" value="EAL_sf"/>
</dbReference>
<dbReference type="Gene3D" id="1.10.3210.10">
    <property type="entry name" value="Hypothetical protein af1432"/>
    <property type="match status" value="1"/>
</dbReference>
<feature type="domain" description="HDOD" evidence="2">
    <location>
        <begin position="210"/>
        <end position="385"/>
    </location>
</feature>
<dbReference type="Proteomes" id="UP001183643">
    <property type="component" value="Unassembled WGS sequence"/>
</dbReference>
<dbReference type="RefSeq" id="WP_310367876.1">
    <property type="nucleotide sequence ID" value="NZ_JAVDYB010000001.1"/>
</dbReference>
<dbReference type="PROSITE" id="PS51833">
    <property type="entry name" value="HDOD"/>
    <property type="match status" value="1"/>
</dbReference>
<proteinExistence type="predicted"/>
<dbReference type="InterPro" id="IPR001633">
    <property type="entry name" value="EAL_dom"/>
</dbReference>
<dbReference type="Gene3D" id="3.20.20.450">
    <property type="entry name" value="EAL domain"/>
    <property type="match status" value="1"/>
</dbReference>
<sequence>MSNSPEGARAARTVHVGRQAVLDRKRAVIGHELLFRRDSASLEATHRDSGATSQVIVTSITDIGLESLGGGARCFLNLTREFVTGELPLPFGPDKVVLEILETIDVDDSVVDGVRRLVNDGYEVALDDFVPGTGADRLLPLAAYVKVDVLESTRDEILETLALCRTYPQITVIAERVENAEHMEFALAAGFDGFQGYAISRPEVVSAAALPAPRLRGMELLGMLVDNNLPPSQVNSLITSDATLSVRMLAAANADPLGLPVQVKSVQEAILLLGEDRLRDWTTLMLAGDTVGDENVLRQTPAGLGRARMAQNLARRLNLPADEAFVVGLVSSAAEALGTPTAELAPRLSLNAELTDALTEGTGALGNLLGLITAYEVIDPPRHDQ</sequence>
<reference evidence="3" key="1">
    <citation type="submission" date="2023-07" db="EMBL/GenBank/DDBJ databases">
        <title>Sequencing the genomes of 1000 actinobacteria strains.</title>
        <authorList>
            <person name="Klenk H.-P."/>
        </authorList>
    </citation>
    <scope>NUCLEOTIDE SEQUENCE</scope>
    <source>
        <strain evidence="3">DSM 44707</strain>
    </source>
</reference>
<name>A0AAE4C9Q4_9ACTN</name>
<dbReference type="PIRSF" id="PIRSF003180">
    <property type="entry name" value="DiGMPpdiest_YuxH"/>
    <property type="match status" value="1"/>
</dbReference>
<dbReference type="InterPro" id="IPR013976">
    <property type="entry name" value="HDOD"/>
</dbReference>
<evidence type="ECO:0000259" key="1">
    <source>
        <dbReference type="PROSITE" id="PS50883"/>
    </source>
</evidence>
<dbReference type="Pfam" id="PF08668">
    <property type="entry name" value="HDOD"/>
    <property type="match status" value="1"/>
</dbReference>
<feature type="domain" description="EAL" evidence="1">
    <location>
        <begin position="1"/>
        <end position="216"/>
    </location>
</feature>
<dbReference type="InterPro" id="IPR052340">
    <property type="entry name" value="RNase_Y/CdgJ"/>
</dbReference>
<comment type="caution">
    <text evidence="3">The sequence shown here is derived from an EMBL/GenBank/DDBJ whole genome shotgun (WGS) entry which is preliminary data.</text>
</comment>
<evidence type="ECO:0000313" key="4">
    <source>
        <dbReference type="Proteomes" id="UP001183643"/>
    </source>
</evidence>
<dbReference type="PANTHER" id="PTHR33525:SF4">
    <property type="entry name" value="CYCLIC DI-GMP PHOSPHODIESTERASE CDGJ"/>
    <property type="match status" value="1"/>
</dbReference>
<evidence type="ECO:0000313" key="3">
    <source>
        <dbReference type="EMBL" id="MDR7276072.1"/>
    </source>
</evidence>
<dbReference type="AlphaFoldDB" id="A0AAE4C9Q4"/>
<accession>A0AAE4C9Q4</accession>
<keyword evidence="4" id="KW-1185">Reference proteome</keyword>
<dbReference type="PROSITE" id="PS50883">
    <property type="entry name" value="EAL"/>
    <property type="match status" value="1"/>
</dbReference>
<dbReference type="SUPFAM" id="SSF109604">
    <property type="entry name" value="HD-domain/PDEase-like"/>
    <property type="match status" value="1"/>
</dbReference>
<gene>
    <name evidence="3" type="ORF">J2S41_002850</name>
</gene>
<organism evidence="3 4">
    <name type="scientific">Catenuloplanes atrovinosus</name>
    <dbReference type="NCBI Taxonomy" id="137266"/>
    <lineage>
        <taxon>Bacteria</taxon>
        <taxon>Bacillati</taxon>
        <taxon>Actinomycetota</taxon>
        <taxon>Actinomycetes</taxon>
        <taxon>Micromonosporales</taxon>
        <taxon>Micromonosporaceae</taxon>
        <taxon>Catenuloplanes</taxon>
    </lineage>
</organism>
<protein>
    <submittedName>
        <fullName evidence="3">EAL and modified HD-GYP domain-containing signal transduction protein</fullName>
    </submittedName>
</protein>
<evidence type="ECO:0000259" key="2">
    <source>
        <dbReference type="PROSITE" id="PS51833"/>
    </source>
</evidence>
<dbReference type="SMART" id="SM00052">
    <property type="entry name" value="EAL"/>
    <property type="match status" value="1"/>
</dbReference>
<dbReference type="PANTHER" id="PTHR33525">
    <property type="match status" value="1"/>
</dbReference>
<dbReference type="Pfam" id="PF00563">
    <property type="entry name" value="EAL"/>
    <property type="match status" value="1"/>
</dbReference>